<dbReference type="InterPro" id="IPR029044">
    <property type="entry name" value="Nucleotide-diphossugar_trans"/>
</dbReference>
<protein>
    <recommendedName>
        <fullName evidence="11">Lactosylceramide 4-alpha-galactosyltransferase</fullName>
        <ecNumber evidence="10">2.4.1.228</ecNumber>
    </recommendedName>
    <alternativeName>
        <fullName evidence="15">Alpha-1,4-N-acetylglucosaminyltransferase</fullName>
    </alternativeName>
    <alternativeName>
        <fullName evidence="13">Alpha-1,4-galactosyltransferase</fullName>
    </alternativeName>
    <alternativeName>
        <fullName evidence="14">Globotriaosylceramide synthase</fullName>
    </alternativeName>
    <alternativeName>
        <fullName evidence="12">UDP-galactose:beta-D-galactosyl-beta1-R 4-alpha-D-galactosyltransferase</fullName>
    </alternativeName>
</protein>
<comment type="catalytic activity">
    <reaction evidence="17">
        <text>a beta-D-Gal-(1&lt;-&gt;1')-ceramide + UDP-alpha-D-galactose = alpha-D-Gal-(1-&gt;4)-beta-D-Gal-(1&lt;-&gt;1')-Cer + UDP + H(+)</text>
        <dbReference type="Rhea" id="RHEA:60044"/>
        <dbReference type="ChEBI" id="CHEBI:15378"/>
        <dbReference type="ChEBI" id="CHEBI:58223"/>
        <dbReference type="ChEBI" id="CHEBI:66914"/>
        <dbReference type="ChEBI" id="CHEBI:143593"/>
        <dbReference type="ChEBI" id="CHEBI:143594"/>
    </reaction>
    <physiologicalReaction direction="left-to-right" evidence="17">
        <dbReference type="Rhea" id="RHEA:60045"/>
    </physiologicalReaction>
</comment>
<evidence type="ECO:0000256" key="18">
    <source>
        <dbReference type="SAM" id="Phobius"/>
    </source>
</evidence>
<dbReference type="OrthoDB" id="409543at2759"/>
<dbReference type="RefSeq" id="XP_041441409.1">
    <property type="nucleotide sequence ID" value="XM_041585475.1"/>
</dbReference>
<keyword evidence="18" id="KW-1133">Transmembrane helix</keyword>
<evidence type="ECO:0000256" key="15">
    <source>
        <dbReference type="ARBA" id="ARBA00043186"/>
    </source>
</evidence>
<accession>A0A8J1MI46</accession>
<dbReference type="PANTHER" id="PTHR12042:SF17">
    <property type="entry name" value="LACTOSYLCERAMIDE 4-ALPHA-GALACTOSYLTRANSFERASE"/>
    <property type="match status" value="1"/>
</dbReference>
<feature type="transmembrane region" description="Helical" evidence="18">
    <location>
        <begin position="47"/>
        <end position="65"/>
    </location>
</feature>
<keyword evidence="4" id="KW-0444">Lipid biosynthesis</keyword>
<dbReference type="GO" id="GO:0016758">
    <property type="term" value="F:hexosyltransferase activity"/>
    <property type="evidence" value="ECO:0000318"/>
    <property type="project" value="GO_Central"/>
</dbReference>
<dbReference type="InterPro" id="IPR007652">
    <property type="entry name" value="A1-4-GlycosylTfrase_dom"/>
</dbReference>
<dbReference type="GO" id="GO:0006688">
    <property type="term" value="P:glycosphingolipid biosynthetic process"/>
    <property type="evidence" value="ECO:0000318"/>
    <property type="project" value="GO_Central"/>
</dbReference>
<keyword evidence="5" id="KW-0328">Glycosyltransferase</keyword>
<dbReference type="GO" id="GO:0050512">
    <property type="term" value="F:lactosylceramide 4-alpha-galactosyltransferase activity"/>
    <property type="evidence" value="ECO:0007669"/>
    <property type="project" value="UniProtKB-EC"/>
</dbReference>
<gene>
    <name evidence="21" type="primary">a4galt.L</name>
</gene>
<evidence type="ECO:0000256" key="12">
    <source>
        <dbReference type="ARBA" id="ARBA00041556"/>
    </source>
</evidence>
<proteinExistence type="inferred from homology"/>
<evidence type="ECO:0000256" key="11">
    <source>
        <dbReference type="ARBA" id="ARBA00040835"/>
    </source>
</evidence>
<keyword evidence="8" id="KW-0443">Lipid metabolism</keyword>
<dbReference type="GO" id="GO:0000139">
    <property type="term" value="C:Golgi membrane"/>
    <property type="evidence" value="ECO:0007669"/>
    <property type="project" value="UniProtKB-SubCell"/>
</dbReference>
<evidence type="ECO:0000313" key="20">
    <source>
        <dbReference type="Proteomes" id="UP000186698"/>
    </source>
</evidence>
<evidence type="ECO:0000256" key="9">
    <source>
        <dbReference type="ARBA" id="ARBA00023136"/>
    </source>
</evidence>
<evidence type="ECO:0000256" key="5">
    <source>
        <dbReference type="ARBA" id="ARBA00022676"/>
    </source>
</evidence>
<keyword evidence="6" id="KW-0808">Transferase</keyword>
<reference evidence="21" key="1">
    <citation type="submission" date="2025-08" db="UniProtKB">
        <authorList>
            <consortium name="RefSeq"/>
        </authorList>
    </citation>
    <scope>IDENTIFICATION</scope>
    <source>
        <strain evidence="21">J_2021</strain>
        <tissue evidence="21">Erythrocytes</tissue>
    </source>
</reference>
<dbReference type="InterPro" id="IPR007577">
    <property type="entry name" value="GlycoTrfase_DXD_sugar-bd_CS"/>
</dbReference>
<organism evidence="20 21">
    <name type="scientific">Xenopus laevis</name>
    <name type="common">African clawed frog</name>
    <dbReference type="NCBI Taxonomy" id="8355"/>
    <lineage>
        <taxon>Eukaryota</taxon>
        <taxon>Metazoa</taxon>
        <taxon>Chordata</taxon>
        <taxon>Craniata</taxon>
        <taxon>Vertebrata</taxon>
        <taxon>Euteleostomi</taxon>
        <taxon>Amphibia</taxon>
        <taxon>Batrachia</taxon>
        <taxon>Anura</taxon>
        <taxon>Pipoidea</taxon>
        <taxon>Pipidae</taxon>
        <taxon>Xenopodinae</taxon>
        <taxon>Xenopus</taxon>
        <taxon>Xenopus</taxon>
    </lineage>
</organism>
<evidence type="ECO:0000256" key="17">
    <source>
        <dbReference type="ARBA" id="ARBA00049327"/>
    </source>
</evidence>
<dbReference type="PANTHER" id="PTHR12042">
    <property type="entry name" value="LACTOSYLCERAMIDE 4-ALPHA-GALACTOSYLTRANSFERASE ALPHA- 1,4-GALACTOSYLTRANSFERASE"/>
    <property type="match status" value="1"/>
</dbReference>
<dbReference type="Pfam" id="PF04488">
    <property type="entry name" value="Gly_transf_sug"/>
    <property type="match status" value="1"/>
</dbReference>
<evidence type="ECO:0000256" key="2">
    <source>
        <dbReference type="ARBA" id="ARBA00004934"/>
    </source>
</evidence>
<dbReference type="KEGG" id="xla:108710180"/>
<comment type="subcellular location">
    <subcellularLocation>
        <location evidence="1">Golgi apparatus membrane</location>
        <topology evidence="1">Single-pass type II membrane protein</topology>
    </subcellularLocation>
</comment>
<dbReference type="CTD" id="108710180"/>
<dbReference type="Pfam" id="PF04572">
    <property type="entry name" value="Gb3_synth"/>
    <property type="match status" value="1"/>
</dbReference>
<evidence type="ECO:0000256" key="16">
    <source>
        <dbReference type="ARBA" id="ARBA00048195"/>
    </source>
</evidence>
<comment type="pathway">
    <text evidence="2">Glycolipid biosynthesis.</text>
</comment>
<evidence type="ECO:0000256" key="3">
    <source>
        <dbReference type="ARBA" id="ARBA00009003"/>
    </source>
</evidence>
<feature type="domain" description="Alpha 1,4-glycosyltransferase" evidence="19">
    <location>
        <begin position="246"/>
        <end position="369"/>
    </location>
</feature>
<evidence type="ECO:0000256" key="14">
    <source>
        <dbReference type="ARBA" id="ARBA00043154"/>
    </source>
</evidence>
<dbReference type="InterPro" id="IPR051981">
    <property type="entry name" value="Glycosyltransf_32"/>
</dbReference>
<dbReference type="SUPFAM" id="SSF53448">
    <property type="entry name" value="Nucleotide-diphospho-sugar transferases"/>
    <property type="match status" value="1"/>
</dbReference>
<sequence>MRRCLMNRAHLANVSFQRASVRPAEEEMKCCPPKLSLMRFKVKKSPWTLFLFLLITVPFLITIFVKGTGSSNDGHEHYPWPVDVRCPDDVPHGKNHSLTGGIFFVETSERTSPNAQFMCAVESAVRAHPNTQVTIMMRGLYKQSQLKPLNLAFRLFQCFPHVDILPLDFEKLFAGTPLSSWYSAVEKHKEATDLPILSDASRLAILWKYGGVYLDTDFVVLKSLKNLTNSMGTQSIYTLNGAFLSFRQGHEFIELCMKDFTDSYNFWIYGHQGPQLLTRVFKRWCSVRRLRDRTSCHGVTVLPRETFYPVEWQNWRKYFEMIRPSDLNELLRNTYAVHIWNKKSKDTRPNPGTFLDQLQSQYCPTTYSFMKTSLIISKGAQSEATFHLQLNEESTQLAKESR</sequence>
<comment type="similarity">
    <text evidence="3">Belongs to the glycosyltransferase 32 family.</text>
</comment>
<evidence type="ECO:0000259" key="19">
    <source>
        <dbReference type="Pfam" id="PF04572"/>
    </source>
</evidence>
<dbReference type="GeneID" id="108710180"/>
<keyword evidence="20" id="KW-1185">Reference proteome</keyword>
<evidence type="ECO:0000313" key="21">
    <source>
        <dbReference type="RefSeq" id="XP_041441409.1"/>
    </source>
</evidence>
<keyword evidence="7" id="KW-0333">Golgi apparatus</keyword>
<evidence type="ECO:0000256" key="13">
    <source>
        <dbReference type="ARBA" id="ARBA00041849"/>
    </source>
</evidence>
<evidence type="ECO:0000256" key="8">
    <source>
        <dbReference type="ARBA" id="ARBA00023098"/>
    </source>
</evidence>
<dbReference type="Gene3D" id="3.90.550.20">
    <property type="match status" value="1"/>
</dbReference>
<dbReference type="EC" id="2.4.1.228" evidence="10"/>
<name>A0A8J1MI46_XENLA</name>
<evidence type="ECO:0000256" key="7">
    <source>
        <dbReference type="ARBA" id="ARBA00023034"/>
    </source>
</evidence>
<keyword evidence="9 18" id="KW-0472">Membrane</keyword>
<evidence type="ECO:0000256" key="6">
    <source>
        <dbReference type="ARBA" id="ARBA00022679"/>
    </source>
</evidence>
<evidence type="ECO:0000256" key="10">
    <source>
        <dbReference type="ARBA" id="ARBA00039051"/>
    </source>
</evidence>
<evidence type="ECO:0000256" key="4">
    <source>
        <dbReference type="ARBA" id="ARBA00022516"/>
    </source>
</evidence>
<dbReference type="Proteomes" id="UP000186698">
    <property type="component" value="Chromosome 3L"/>
</dbReference>
<keyword evidence="18" id="KW-0812">Transmembrane</keyword>
<dbReference type="AlphaFoldDB" id="A0A8J1MI46"/>
<evidence type="ECO:0000256" key="1">
    <source>
        <dbReference type="ARBA" id="ARBA00004323"/>
    </source>
</evidence>
<comment type="catalytic activity">
    <reaction evidence="16">
        <text>a beta-D-Gal-(1-&gt;4)-beta-D-Glc-(1&lt;-&gt;1)-Cer(d18:1(4E)) + UDP-alpha-D-galactose = a globoside Gb3Cer (d18:1(4E)) + UDP + H(+)</text>
        <dbReference type="Rhea" id="RHEA:11924"/>
        <dbReference type="ChEBI" id="CHEBI:15378"/>
        <dbReference type="ChEBI" id="CHEBI:17950"/>
        <dbReference type="ChEBI" id="CHEBI:18313"/>
        <dbReference type="ChEBI" id="CHEBI:58223"/>
        <dbReference type="ChEBI" id="CHEBI:66914"/>
        <dbReference type="EC" id="2.4.1.228"/>
    </reaction>
    <physiologicalReaction direction="left-to-right" evidence="16">
        <dbReference type="Rhea" id="RHEA:11925"/>
    </physiologicalReaction>
</comment>